<reference evidence="1" key="1">
    <citation type="journal article" date="2016" name="Front. Microbiol.">
        <title>Genome Sequence of the Piezophilic, Mesophilic Sulfate-Reducing Bacterium Desulfovibrio indicus J2T.</title>
        <authorList>
            <person name="Cao J."/>
            <person name="Maignien L."/>
            <person name="Shao Z."/>
            <person name="Alain K."/>
            <person name="Jebbar M."/>
        </authorList>
    </citation>
    <scope>NUCLEOTIDE SEQUENCE</scope>
    <source>
        <strain evidence="1">DSM 16372</strain>
    </source>
</reference>
<accession>A0AAV4ZNK2</accession>
<protein>
    <submittedName>
        <fullName evidence="1">Uncharacterized protein</fullName>
    </submittedName>
</protein>
<dbReference type="Proteomes" id="UP001055247">
    <property type="component" value="Unassembled WGS sequence"/>
</dbReference>
<dbReference type="EMBL" id="BPQO01000014">
    <property type="protein sequence ID" value="GJD89787.1"/>
    <property type="molecule type" value="Genomic_DNA"/>
</dbReference>
<keyword evidence="2" id="KW-1185">Reference proteome</keyword>
<evidence type="ECO:0000313" key="2">
    <source>
        <dbReference type="Proteomes" id="UP001055247"/>
    </source>
</evidence>
<evidence type="ECO:0000313" key="1">
    <source>
        <dbReference type="EMBL" id="GJD89787.1"/>
    </source>
</evidence>
<organism evidence="1 2">
    <name type="scientific">Methylobacterium hispanicum</name>
    <dbReference type="NCBI Taxonomy" id="270350"/>
    <lineage>
        <taxon>Bacteria</taxon>
        <taxon>Pseudomonadati</taxon>
        <taxon>Pseudomonadota</taxon>
        <taxon>Alphaproteobacteria</taxon>
        <taxon>Hyphomicrobiales</taxon>
        <taxon>Methylobacteriaceae</taxon>
        <taxon>Methylobacterium</taxon>
    </lineage>
</organism>
<dbReference type="AlphaFoldDB" id="A0AAV4ZNK2"/>
<name>A0AAV4ZNK2_9HYPH</name>
<proteinExistence type="predicted"/>
<sequence>MRLIELVTPCSAARRPGSPRREPAARPLVRPFPLGFGPFGFGAAAECSSPAVSVRDAPIGPSLAVPRRDRRSLPQNAWCRWPHRYLSDSNRDPPNLGGTASAGEGRHLLWGPWDGDLCVRGDQTTRNSEGDGEFCGCTAGESASTARHMGRGEAHPVRCVENGSRGGCRRQTLRPHALSPGGVRCPVPVPHNPRGLDLGEAGAAALDSGPFESLVGAMVWEGVGPGAEAPGSVSTATLPQDAYAARRASMTTLSLAFSFWPCCPERGLLAPGEEYLPQSRIVPCRSKIKLAELLPSSRSCFAPSRSTLATPGAQRPPVILIPVRYPGQRARGGGAGHCPRVLKRYYEPVINRASVIPRVSRAVQCNPPHLDREPPEPVPELRQHRPALAIDRYVV</sequence>
<gene>
    <name evidence="1" type="ORF">BHAOGJBA_3318</name>
</gene>
<reference evidence="1" key="2">
    <citation type="submission" date="2021-08" db="EMBL/GenBank/DDBJ databases">
        <authorList>
            <person name="Tani A."/>
            <person name="Ola A."/>
            <person name="Ogura Y."/>
            <person name="Katsura K."/>
            <person name="Hayashi T."/>
        </authorList>
    </citation>
    <scope>NUCLEOTIDE SEQUENCE</scope>
    <source>
        <strain evidence="1">DSM 16372</strain>
    </source>
</reference>
<comment type="caution">
    <text evidence="1">The sequence shown here is derived from an EMBL/GenBank/DDBJ whole genome shotgun (WGS) entry which is preliminary data.</text>
</comment>